<keyword evidence="6 8" id="KW-0472">Membrane</keyword>
<accession>A0ABS3W1Z2</accession>
<evidence type="ECO:0000259" key="9">
    <source>
        <dbReference type="Pfam" id="PF13632"/>
    </source>
</evidence>
<sequence length="632" mass="70135">TPDRRTAEQLNIEVRKTYADCAEVTGPPTTPERPDQPVRFRPIAGPGAHLVLTLLVLANLGTTLLFVGWLLLPEHVPGAVRPDGGWQLAVARTSYCVMIVAELIRLMQSVTIWVFAWYAKDPVPMDPPVGLRVALLTTIVPSKEPIEVAERTLRKMKEVIYAGTVDVWILDEGDDPAVQAMARRVGAHHFSRKGRPEYNQPAGEFRTKTKSGNHNAWRAEHEHRYDVVANVDPDHVPMPGFLERTLGYFRDPDVAFVVTPQVYGNMHQNWVAHGASVQQYLFNGVIARGGNGLDAPLLTGTGHLYRPSAWRCIGGYQDSIIEDHLTSIRIHAATNPQTGRPWKGVYTPDVVAIGEGPTSWADYFNQQKRWAAGIWEILVRPDLRAPRTLRTRRRWQYRLLQFYYPSVAVGMLLGNAATAVYLLTGVSSVRLDPGRWGLLWGATVATWFMLWLWLRRFNIAPHEREEIGMPGMALALFAGPVYVAAGIGALLRRKLAFVVTAKGNLRTTESLATFRLHLLWAAFAAALLGASVVLGHDYILLRIWAGLTLFTGLGPPVIAAVSGLLARRRPAAQTTSPSLGWRADDPITTSLDERDRWDDDTGGWVRDTDGVLTPAPAWPGRRAGRRMVDTPT</sequence>
<dbReference type="InterPro" id="IPR001173">
    <property type="entry name" value="Glyco_trans_2-like"/>
</dbReference>
<evidence type="ECO:0000256" key="3">
    <source>
        <dbReference type="ARBA" id="ARBA00022679"/>
    </source>
</evidence>
<evidence type="ECO:0000313" key="11">
    <source>
        <dbReference type="Proteomes" id="UP000823521"/>
    </source>
</evidence>
<dbReference type="Proteomes" id="UP000823521">
    <property type="component" value="Unassembled WGS sequence"/>
</dbReference>
<dbReference type="Gene3D" id="3.90.550.10">
    <property type="entry name" value="Spore Coat Polysaccharide Biosynthesis Protein SpsA, Chain A"/>
    <property type="match status" value="1"/>
</dbReference>
<feature type="domain" description="Glycosyltransferase 2-like" evidence="9">
    <location>
        <begin position="230"/>
        <end position="435"/>
    </location>
</feature>
<feature type="transmembrane region" description="Helical" evidence="8">
    <location>
        <begin position="512"/>
        <end position="533"/>
    </location>
</feature>
<feature type="non-terminal residue" evidence="10">
    <location>
        <position position="632"/>
    </location>
</feature>
<feature type="region of interest" description="Disordered" evidence="7">
    <location>
        <begin position="591"/>
        <end position="632"/>
    </location>
</feature>
<organism evidence="10 11">
    <name type="scientific">Micromonospora echinofusca</name>
    <dbReference type="NCBI Taxonomy" id="47858"/>
    <lineage>
        <taxon>Bacteria</taxon>
        <taxon>Bacillati</taxon>
        <taxon>Actinomycetota</taxon>
        <taxon>Actinomycetes</taxon>
        <taxon>Micromonosporales</taxon>
        <taxon>Micromonosporaceae</taxon>
        <taxon>Micromonospora</taxon>
    </lineage>
</organism>
<evidence type="ECO:0000256" key="8">
    <source>
        <dbReference type="SAM" id="Phobius"/>
    </source>
</evidence>
<feature type="transmembrane region" description="Helical" evidence="8">
    <location>
        <begin position="50"/>
        <end position="72"/>
    </location>
</feature>
<reference evidence="10 11" key="1">
    <citation type="submission" date="2019-12" db="EMBL/GenBank/DDBJ databases">
        <title>Whole genome sequencing of endophytic Actinobacterium Micromonospora sp. MPMI6T.</title>
        <authorList>
            <person name="Evv R."/>
            <person name="Podile A.R."/>
        </authorList>
    </citation>
    <scope>NUCLEOTIDE SEQUENCE [LARGE SCALE GENOMIC DNA]</scope>
    <source>
        <strain evidence="10 11">MPMI6</strain>
    </source>
</reference>
<evidence type="ECO:0000256" key="6">
    <source>
        <dbReference type="ARBA" id="ARBA00023136"/>
    </source>
</evidence>
<feature type="transmembrane region" description="Helical" evidence="8">
    <location>
        <begin position="402"/>
        <end position="424"/>
    </location>
</feature>
<evidence type="ECO:0000256" key="5">
    <source>
        <dbReference type="ARBA" id="ARBA00022989"/>
    </source>
</evidence>
<dbReference type="InterPro" id="IPR050321">
    <property type="entry name" value="Glycosyltr_2/OpgH_subfam"/>
</dbReference>
<dbReference type="InterPro" id="IPR029044">
    <property type="entry name" value="Nucleotide-diphossugar_trans"/>
</dbReference>
<gene>
    <name evidence="10" type="ORF">GSF22_33120</name>
</gene>
<feature type="transmembrane region" description="Helical" evidence="8">
    <location>
        <begin position="539"/>
        <end position="566"/>
    </location>
</feature>
<dbReference type="SUPFAM" id="SSF53448">
    <property type="entry name" value="Nucleotide-diphospho-sugar transferases"/>
    <property type="match status" value="1"/>
</dbReference>
<evidence type="ECO:0000256" key="4">
    <source>
        <dbReference type="ARBA" id="ARBA00022692"/>
    </source>
</evidence>
<keyword evidence="11" id="KW-1185">Reference proteome</keyword>
<evidence type="ECO:0000313" key="10">
    <source>
        <dbReference type="EMBL" id="MBO4210800.1"/>
    </source>
</evidence>
<evidence type="ECO:0000256" key="2">
    <source>
        <dbReference type="ARBA" id="ARBA00022676"/>
    </source>
</evidence>
<proteinExistence type="predicted"/>
<feature type="non-terminal residue" evidence="10">
    <location>
        <position position="1"/>
    </location>
</feature>
<comment type="subcellular location">
    <subcellularLocation>
        <location evidence="1">Membrane</location>
        <topology evidence="1">Multi-pass membrane protein</topology>
    </subcellularLocation>
</comment>
<protein>
    <submittedName>
        <fullName evidence="10">Glycosyltransferase</fullName>
    </submittedName>
</protein>
<keyword evidence="5 8" id="KW-1133">Transmembrane helix</keyword>
<dbReference type="Pfam" id="PF13632">
    <property type="entry name" value="Glyco_trans_2_3"/>
    <property type="match status" value="1"/>
</dbReference>
<feature type="transmembrane region" description="Helical" evidence="8">
    <location>
        <begin position="474"/>
        <end position="491"/>
    </location>
</feature>
<keyword evidence="3" id="KW-0808">Transferase</keyword>
<comment type="caution">
    <text evidence="10">The sequence shown here is derived from an EMBL/GenBank/DDBJ whole genome shotgun (WGS) entry which is preliminary data.</text>
</comment>
<keyword evidence="4 8" id="KW-0812">Transmembrane</keyword>
<dbReference type="RefSeq" id="WP_208817861.1">
    <property type="nucleotide sequence ID" value="NZ_WVUH01000604.1"/>
</dbReference>
<dbReference type="PANTHER" id="PTHR43867:SF2">
    <property type="entry name" value="CELLULOSE SYNTHASE CATALYTIC SUBUNIT A [UDP-FORMING]"/>
    <property type="match status" value="1"/>
</dbReference>
<name>A0ABS3W1Z2_MICEH</name>
<evidence type="ECO:0000256" key="1">
    <source>
        <dbReference type="ARBA" id="ARBA00004141"/>
    </source>
</evidence>
<keyword evidence="2" id="KW-0328">Glycosyltransferase</keyword>
<dbReference type="PANTHER" id="PTHR43867">
    <property type="entry name" value="CELLULOSE SYNTHASE CATALYTIC SUBUNIT A [UDP-FORMING]"/>
    <property type="match status" value="1"/>
</dbReference>
<dbReference type="EMBL" id="WVUH01000604">
    <property type="protein sequence ID" value="MBO4210800.1"/>
    <property type="molecule type" value="Genomic_DNA"/>
</dbReference>
<evidence type="ECO:0000256" key="7">
    <source>
        <dbReference type="SAM" id="MobiDB-lite"/>
    </source>
</evidence>
<feature type="transmembrane region" description="Helical" evidence="8">
    <location>
        <begin position="436"/>
        <end position="454"/>
    </location>
</feature>